<name>N8YAC1_9GAMM</name>
<dbReference type="EMBL" id="APPN01000068">
    <property type="protein sequence ID" value="ENV33556.1"/>
    <property type="molecule type" value="Genomic_DNA"/>
</dbReference>
<dbReference type="STRING" id="202952.GCA_000747725_02607"/>
<evidence type="ECO:0000256" key="1">
    <source>
        <dbReference type="SAM" id="Phobius"/>
    </source>
</evidence>
<evidence type="ECO:0000313" key="2">
    <source>
        <dbReference type="EMBL" id="ENV33556.1"/>
    </source>
</evidence>
<reference evidence="2 3" key="1">
    <citation type="submission" date="2013-02" db="EMBL/GenBank/DDBJ databases">
        <title>The Genome Sequence of Acinetobacter gerneri CIP 107464.</title>
        <authorList>
            <consortium name="The Broad Institute Genome Sequencing Platform"/>
            <consortium name="The Broad Institute Genome Sequencing Center for Infectious Disease"/>
            <person name="Cerqueira G."/>
            <person name="Feldgarden M."/>
            <person name="Courvalin P."/>
            <person name="Perichon B."/>
            <person name="Grillot-Courvalin C."/>
            <person name="Clermont D."/>
            <person name="Rocha E."/>
            <person name="Yoon E.-J."/>
            <person name="Nemec A."/>
            <person name="Walker B."/>
            <person name="Young S.K."/>
            <person name="Zeng Q."/>
            <person name="Gargeya S."/>
            <person name="Fitzgerald M."/>
            <person name="Haas B."/>
            <person name="Abouelleil A."/>
            <person name="Alvarado L."/>
            <person name="Arachchi H.M."/>
            <person name="Berlin A.M."/>
            <person name="Chapman S.B."/>
            <person name="Dewar J."/>
            <person name="Goldberg J."/>
            <person name="Griggs A."/>
            <person name="Gujja S."/>
            <person name="Hansen M."/>
            <person name="Howarth C."/>
            <person name="Imamovic A."/>
            <person name="Larimer J."/>
            <person name="McCowan C."/>
            <person name="Murphy C."/>
            <person name="Neiman D."/>
            <person name="Pearson M."/>
            <person name="Priest M."/>
            <person name="Roberts A."/>
            <person name="Saif S."/>
            <person name="Shea T."/>
            <person name="Sisk P."/>
            <person name="Sykes S."/>
            <person name="Wortman J."/>
            <person name="Nusbaum C."/>
            <person name="Birren B."/>
        </authorList>
    </citation>
    <scope>NUCLEOTIDE SEQUENCE [LARGE SCALE GENOMIC DNA]</scope>
    <source>
        <strain evidence="2 3">CIP 107464</strain>
    </source>
</reference>
<keyword evidence="1" id="KW-0812">Transmembrane</keyword>
<gene>
    <name evidence="2" type="ORF">F960_02268</name>
</gene>
<feature type="transmembrane region" description="Helical" evidence="1">
    <location>
        <begin position="30"/>
        <end position="50"/>
    </location>
</feature>
<dbReference type="Proteomes" id="UP000013117">
    <property type="component" value="Unassembled WGS sequence"/>
</dbReference>
<protein>
    <submittedName>
        <fullName evidence="2">Uncharacterized protein</fullName>
    </submittedName>
</protein>
<evidence type="ECO:0000313" key="3">
    <source>
        <dbReference type="Proteomes" id="UP000013117"/>
    </source>
</evidence>
<sequence length="96" mass="11254">MKNKIKDVAKLARFIMNRANLYALIQSERIYIVLIIFQKGLSVTIFYQFLMQYFVKCFQYISTQTSACDQTFFRIFLNLTLSKPEPCHTLLSKVVG</sequence>
<dbReference type="AlphaFoldDB" id="N8YAC1"/>
<organism evidence="2 3">
    <name type="scientific">Acinetobacter gerneri DSM 14967 = CIP 107464 = MTCC 9824</name>
    <dbReference type="NCBI Taxonomy" id="1120926"/>
    <lineage>
        <taxon>Bacteria</taxon>
        <taxon>Pseudomonadati</taxon>
        <taxon>Pseudomonadota</taxon>
        <taxon>Gammaproteobacteria</taxon>
        <taxon>Moraxellales</taxon>
        <taxon>Moraxellaceae</taxon>
        <taxon>Acinetobacter</taxon>
    </lineage>
</organism>
<comment type="caution">
    <text evidence="2">The sequence shown here is derived from an EMBL/GenBank/DDBJ whole genome shotgun (WGS) entry which is preliminary data.</text>
</comment>
<proteinExistence type="predicted"/>
<keyword evidence="1" id="KW-1133">Transmembrane helix</keyword>
<keyword evidence="3" id="KW-1185">Reference proteome</keyword>
<accession>N8YAC1</accession>
<keyword evidence="1" id="KW-0472">Membrane</keyword>
<dbReference type="HOGENOM" id="CLU_2353468_0_0_6"/>